<protein>
    <recommendedName>
        <fullName evidence="3">Spermidine synthase</fullName>
    </recommendedName>
</protein>
<dbReference type="InterPro" id="IPR029063">
    <property type="entry name" value="SAM-dependent_MTases_sf"/>
</dbReference>
<name>A0A934VR35_9BACT</name>
<evidence type="ECO:0000313" key="2">
    <source>
        <dbReference type="Proteomes" id="UP000617628"/>
    </source>
</evidence>
<evidence type="ECO:0000313" key="1">
    <source>
        <dbReference type="EMBL" id="MBK1877129.1"/>
    </source>
</evidence>
<reference evidence="1" key="1">
    <citation type="submission" date="2021-01" db="EMBL/GenBank/DDBJ databases">
        <title>Modified the classification status of verrucomicrobia.</title>
        <authorList>
            <person name="Feng X."/>
        </authorList>
    </citation>
    <scope>NUCLEOTIDE SEQUENCE</scope>
    <source>
        <strain evidence="1">KCTC 13126</strain>
    </source>
</reference>
<dbReference type="RefSeq" id="WP_200355346.1">
    <property type="nucleotide sequence ID" value="NZ_JAENIL010000015.1"/>
</dbReference>
<sequence length="241" mass="26969">MSFDYEELDYQPTELGDLMLRRRRLPQLGDTDIFEVKLGDYFLMSSLYHEAEWELSKLGLAAVEGESLDVVVGGLGLGYTAVSALEDKRVSSLVVVDYLKPVIEWHQKGLVPMGETLNFDERCRLVHGDFFAMARDVSKSFDPQNVEKKHDAILLDIDHTPTNVLHQTNTRFYTEEGLREMATRLRPGGVFALWADGEPEGDFTEHLGKVFAEAVAHKVVFANPVTKGESCGAVYVAKVAE</sequence>
<proteinExistence type="predicted"/>
<dbReference type="Gene3D" id="3.40.50.150">
    <property type="entry name" value="Vaccinia Virus protein VP39"/>
    <property type="match status" value="1"/>
</dbReference>
<comment type="caution">
    <text evidence="1">The sequence shown here is derived from an EMBL/GenBank/DDBJ whole genome shotgun (WGS) entry which is preliminary data.</text>
</comment>
<accession>A0A934VR35</accession>
<dbReference type="SUPFAM" id="SSF53335">
    <property type="entry name" value="S-adenosyl-L-methionine-dependent methyltransferases"/>
    <property type="match status" value="1"/>
</dbReference>
<dbReference type="Proteomes" id="UP000617628">
    <property type="component" value="Unassembled WGS sequence"/>
</dbReference>
<gene>
    <name evidence="1" type="ORF">JIN87_09630</name>
</gene>
<evidence type="ECO:0008006" key="3">
    <source>
        <dbReference type="Google" id="ProtNLM"/>
    </source>
</evidence>
<dbReference type="AlphaFoldDB" id="A0A934VR35"/>
<keyword evidence="2" id="KW-1185">Reference proteome</keyword>
<dbReference type="EMBL" id="JAENIL010000015">
    <property type="protein sequence ID" value="MBK1877129.1"/>
    <property type="molecule type" value="Genomic_DNA"/>
</dbReference>
<organism evidence="1 2">
    <name type="scientific">Pelagicoccus mobilis</name>
    <dbReference type="NCBI Taxonomy" id="415221"/>
    <lineage>
        <taxon>Bacteria</taxon>
        <taxon>Pseudomonadati</taxon>
        <taxon>Verrucomicrobiota</taxon>
        <taxon>Opitutia</taxon>
        <taxon>Puniceicoccales</taxon>
        <taxon>Pelagicoccaceae</taxon>
        <taxon>Pelagicoccus</taxon>
    </lineage>
</organism>